<evidence type="ECO:0000313" key="1">
    <source>
        <dbReference type="EMBL" id="GIX85219.1"/>
    </source>
</evidence>
<dbReference type="Proteomes" id="UP001054945">
    <property type="component" value="Unassembled WGS sequence"/>
</dbReference>
<evidence type="ECO:0000313" key="2">
    <source>
        <dbReference type="Proteomes" id="UP001054945"/>
    </source>
</evidence>
<dbReference type="AlphaFoldDB" id="A0AAV4NLG6"/>
<name>A0AAV4NLG6_CAEEX</name>
<reference evidence="1 2" key="1">
    <citation type="submission" date="2021-06" db="EMBL/GenBank/DDBJ databases">
        <title>Caerostris extrusa draft genome.</title>
        <authorList>
            <person name="Kono N."/>
            <person name="Arakawa K."/>
        </authorList>
    </citation>
    <scope>NUCLEOTIDE SEQUENCE [LARGE SCALE GENOMIC DNA]</scope>
</reference>
<gene>
    <name evidence="1" type="ORF">CEXT_561961</name>
</gene>
<sequence>MPMTTNQFEFLIVTENAHWEKMDQEGRDSKKKKKSCFRFLKKKGFLNPFQLKEPHKEAHDFCWRCKRPPTISWRSSPVPTDVFIPGRLALRNHKSSHCYFLCSGCHSKWLVKAKLQKDVGQTSRVEGKNIDLKIQH</sequence>
<keyword evidence="2" id="KW-1185">Reference proteome</keyword>
<proteinExistence type="predicted"/>
<organism evidence="1 2">
    <name type="scientific">Caerostris extrusa</name>
    <name type="common">Bark spider</name>
    <name type="synonym">Caerostris bankana</name>
    <dbReference type="NCBI Taxonomy" id="172846"/>
    <lineage>
        <taxon>Eukaryota</taxon>
        <taxon>Metazoa</taxon>
        <taxon>Ecdysozoa</taxon>
        <taxon>Arthropoda</taxon>
        <taxon>Chelicerata</taxon>
        <taxon>Arachnida</taxon>
        <taxon>Araneae</taxon>
        <taxon>Araneomorphae</taxon>
        <taxon>Entelegynae</taxon>
        <taxon>Araneoidea</taxon>
        <taxon>Araneidae</taxon>
        <taxon>Caerostris</taxon>
    </lineage>
</organism>
<protein>
    <submittedName>
        <fullName evidence="1">Uncharacterized protein</fullName>
    </submittedName>
</protein>
<accession>A0AAV4NLG6</accession>
<dbReference type="EMBL" id="BPLR01003489">
    <property type="protein sequence ID" value="GIX85219.1"/>
    <property type="molecule type" value="Genomic_DNA"/>
</dbReference>
<comment type="caution">
    <text evidence="1">The sequence shown here is derived from an EMBL/GenBank/DDBJ whole genome shotgun (WGS) entry which is preliminary data.</text>
</comment>